<sequence length="43" mass="4776">MKSKSQNSLENGKNQSLIDHSNDSRNDENGYKQAGNRNPIKGT</sequence>
<evidence type="ECO:0000313" key="3">
    <source>
        <dbReference type="Proteomes" id="UP000036756"/>
    </source>
</evidence>
<feature type="compositionally biased region" description="Basic and acidic residues" evidence="1">
    <location>
        <begin position="20"/>
        <end position="30"/>
    </location>
</feature>
<dbReference type="Proteomes" id="UP000036756">
    <property type="component" value="Unassembled WGS sequence"/>
</dbReference>
<dbReference type="RefSeq" id="WP_278336137.1">
    <property type="nucleotide sequence ID" value="NZ_LFVU01000002.1"/>
</dbReference>
<dbReference type="EMBL" id="LFVU01000002">
    <property type="protein sequence ID" value="KMT23154.1"/>
    <property type="molecule type" value="Genomic_DNA"/>
</dbReference>
<organism evidence="2 3">
    <name type="scientific">Clostridium cylindrosporum DSM 605</name>
    <dbReference type="NCBI Taxonomy" id="1121307"/>
    <lineage>
        <taxon>Bacteria</taxon>
        <taxon>Bacillati</taxon>
        <taxon>Bacillota</taxon>
        <taxon>Clostridia</taxon>
        <taxon>Eubacteriales</taxon>
        <taxon>Clostridiaceae</taxon>
        <taxon>Clostridium</taxon>
    </lineage>
</organism>
<dbReference type="STRING" id="1121307.CLCY_6c00350"/>
<proteinExistence type="predicted"/>
<dbReference type="AlphaFoldDB" id="A0A0J8DFZ4"/>
<accession>A0A0J8DFZ4</accession>
<gene>
    <name evidence="2" type="ORF">CLCY_6c00350</name>
</gene>
<evidence type="ECO:0000256" key="1">
    <source>
        <dbReference type="SAM" id="MobiDB-lite"/>
    </source>
</evidence>
<feature type="compositionally biased region" description="Polar residues" evidence="1">
    <location>
        <begin position="1"/>
        <end position="19"/>
    </location>
</feature>
<dbReference type="PATRIC" id="fig|1121307.3.peg.2164"/>
<name>A0A0J8DFZ4_CLOCY</name>
<keyword evidence="3" id="KW-1185">Reference proteome</keyword>
<protein>
    <submittedName>
        <fullName evidence="2">Uncharacterized protein</fullName>
    </submittedName>
</protein>
<feature type="region of interest" description="Disordered" evidence="1">
    <location>
        <begin position="1"/>
        <end position="43"/>
    </location>
</feature>
<evidence type="ECO:0000313" key="2">
    <source>
        <dbReference type="EMBL" id="KMT23154.1"/>
    </source>
</evidence>
<reference evidence="2 3" key="1">
    <citation type="submission" date="2015-06" db="EMBL/GenBank/DDBJ databases">
        <title>Draft genome sequence of the purine-degrading Clostridium cylindrosporum HC-1 (DSM 605).</title>
        <authorList>
            <person name="Poehlein A."/>
            <person name="Schiel-Bengelsdorf B."/>
            <person name="Bengelsdorf F."/>
            <person name="Daniel R."/>
            <person name="Duerre P."/>
        </authorList>
    </citation>
    <scope>NUCLEOTIDE SEQUENCE [LARGE SCALE GENOMIC DNA]</scope>
    <source>
        <strain evidence="2 3">DSM 605</strain>
    </source>
</reference>
<comment type="caution">
    <text evidence="2">The sequence shown here is derived from an EMBL/GenBank/DDBJ whole genome shotgun (WGS) entry which is preliminary data.</text>
</comment>